<dbReference type="PROSITE" id="PS52039">
    <property type="entry name" value="TOPO_IA_2"/>
    <property type="match status" value="1"/>
</dbReference>
<comment type="caution">
    <text evidence="12">The sequence shown here is derived from an EMBL/GenBank/DDBJ whole genome shotgun (WGS) entry which is preliminary data.</text>
</comment>
<dbReference type="GO" id="GO:0005634">
    <property type="term" value="C:nucleus"/>
    <property type="evidence" value="ECO:0007669"/>
    <property type="project" value="TreeGrafter"/>
</dbReference>
<dbReference type="InterPro" id="IPR000380">
    <property type="entry name" value="Topo_IA"/>
</dbReference>
<dbReference type="InterPro" id="IPR013497">
    <property type="entry name" value="Topo_IA_cen"/>
</dbReference>
<dbReference type="InterPro" id="IPR013824">
    <property type="entry name" value="Topo_IA_cen_sub1"/>
</dbReference>
<evidence type="ECO:0000259" key="11">
    <source>
        <dbReference type="PROSITE" id="PS52039"/>
    </source>
</evidence>
<gene>
    <name evidence="12" type="ORF">APLA_LOCUS4684</name>
</gene>
<dbReference type="InterPro" id="IPR003601">
    <property type="entry name" value="Topo_IA_2"/>
</dbReference>
<evidence type="ECO:0000256" key="3">
    <source>
        <dbReference type="ARBA" id="ARBA00012891"/>
    </source>
</evidence>
<dbReference type="FunFam" id="1.10.290.10:FF:000001">
    <property type="entry name" value="DNA topoisomerase"/>
    <property type="match status" value="1"/>
</dbReference>
<keyword evidence="13" id="KW-1185">Reference proteome</keyword>
<dbReference type="InterPro" id="IPR023406">
    <property type="entry name" value="Topo_IA_AS"/>
</dbReference>
<dbReference type="InterPro" id="IPR013825">
    <property type="entry name" value="Topo_IA_cen_sub2"/>
</dbReference>
<keyword evidence="4 8" id="KW-0799">Topoisomerase</keyword>
<feature type="domain" description="Toprim" evidence="10">
    <location>
        <begin position="3"/>
        <end position="156"/>
    </location>
</feature>
<dbReference type="GO" id="GO:0006281">
    <property type="term" value="P:DNA repair"/>
    <property type="evidence" value="ECO:0007669"/>
    <property type="project" value="TreeGrafter"/>
</dbReference>
<sequence>MKTALMVAEKPSLAQNLANLLSNAKCTTNKASNSACSVHEWNGTFKNEPVHFKMTSVCGHVMSLDFTGKYNNWDKVDPVELFSCPTEKKEAMPRLRIPAFLAQEAKGCDYLILWLDCDKEGENICFEVMSCVQPYMKGDVCSPLVTYRAKFSAITEKDIKAAMLNLVRPNENESRSVDARQELDLRIGCAFTRFQTKYFQGRYGDLDASLISYGPCQTPTLGFCVQRHDEIQTFKPETFWVLRVTASTSEGRELPLEWKRIRCFEKEIANMFLAGIKEIKEATVVNVQAKEKVKPRPVALNTVELMRVASAGLGMGPHHAMQVAERLYTQGYISYPRTETTSYPENYDLMGTLRQQQNSSKWGAEVRAIIASGMNRPKKGRDVGDHPPITPMRPASESELEGDMWRIYDYVTRHFIATLSRDCKYLSTTITFQIGSETFYYTGNTLVDAGYTEIMHWQAFGKDEFVPLLKVDEVLKAHDHRLVECQTSPPDYLTESEVITLMEKHGIGTDASIPVHINNICQRNYVTVGSGRRLVPTNLGIVLVHGYQKIDPELVLPTMRSALEEQLLLIALGRADFHAVLAHTTEIFRRKFQYFVRSIEAMDQLFEVNFSSLKSSGKALSRCGKCRRYMRYIQAKPARLHCSHCDDTYALPQNGTVRIYRELKCPLDDFELLSWSSGNKGKSFPLCPYCYNHPPFRDMKKGFGCNSCTHPTCPYGVNSTGVSGCVECEAGVLVLDPSAPKWKLACNRCDVIINIFEDATRVSVCEQACGACGAQQVSVEYRAERTRLPAAITDMTACLYCEPAFSALVRVGGVPRRAHAPARRHHRHDRLPLLRAGLQRARAYPTLPPYSIQVSVEYRAERTRLPAAITDMTACLYCEPAFSALVRVGGVPRRAHAPARRHHRHDRLPLLRAGLQRARAYPTLPPYSIQVSVEYRAERTRLPAAITDMTACLYCEPAFSALVRVGGVPRRAHAPARRHHRHDRLPLLRAGLQRARAYPTLPPYSIQVSVEYRAERTRLPAAITDMTACLYCEPAFSALSDHKIVNVAQVEKHRAVVSRATPARGRGGRARKPSHRNKQPKDKMAQLAAYFV</sequence>
<evidence type="ECO:0000256" key="7">
    <source>
        <dbReference type="ARBA" id="ARBA00056363"/>
    </source>
</evidence>
<dbReference type="Pfam" id="PF01131">
    <property type="entry name" value="Topoisom_bac"/>
    <property type="match status" value="1"/>
</dbReference>
<comment type="catalytic activity">
    <reaction evidence="1 8">
        <text>ATP-independent breakage of single-stranded DNA, followed by passage and rejoining.</text>
        <dbReference type="EC" id="5.6.2.1"/>
    </reaction>
</comment>
<dbReference type="Pfam" id="PF01751">
    <property type="entry name" value="Toprim"/>
    <property type="match status" value="1"/>
</dbReference>
<evidence type="ECO:0000256" key="9">
    <source>
        <dbReference type="SAM" id="MobiDB-lite"/>
    </source>
</evidence>
<dbReference type="PANTHER" id="PTHR11390:SF20">
    <property type="entry name" value="DNA TOPOISOMERASE 3-BETA-1"/>
    <property type="match status" value="1"/>
</dbReference>
<dbReference type="SMART" id="SM00436">
    <property type="entry name" value="TOP1Bc"/>
    <property type="match status" value="1"/>
</dbReference>
<comment type="function">
    <text evidence="7">Releases the supercoiling and torsional tension of DNA introduced during the DNA replication and transcription by transiently cleaving and rejoining one strand of the DNA duplex. Introduces a single-strand break via transesterification at a target site in duplex DNA. The scissile phosphodiester is attacked by the catalytic tyrosine of the enzyme, resulting in the formation of a DNA-(5'-phosphotyrosyl)-enzyme intermediate and the expulsion of a 3'-OH DNA strand. The free DNA strand than undergoes passage around the unbroken strand thus removing DNA supercoils. Finally, in the religation step, the DNA 3'-OH attacks the covalent intermediate to expel the active-site tyrosine and restore the DNA phosphodiester backbone. Weakly relaxes negative supercoils and displays a distinct preference for binding single-stranded DNA.</text>
</comment>
<feature type="compositionally biased region" description="Basic residues" evidence="9">
    <location>
        <begin position="1066"/>
        <end position="1078"/>
    </location>
</feature>
<dbReference type="FunFam" id="3.40.50.140:FF:000002">
    <property type="entry name" value="DNA topoisomerase"/>
    <property type="match status" value="1"/>
</dbReference>
<dbReference type="GO" id="GO:0003677">
    <property type="term" value="F:DNA binding"/>
    <property type="evidence" value="ECO:0007669"/>
    <property type="project" value="UniProtKB-KW"/>
</dbReference>
<dbReference type="PANTHER" id="PTHR11390">
    <property type="entry name" value="PROKARYOTIC DNA TOPOISOMERASE"/>
    <property type="match status" value="1"/>
</dbReference>
<feature type="domain" description="Topo IA-type catalytic" evidence="11">
    <location>
        <begin position="170"/>
        <end position="592"/>
    </location>
</feature>
<keyword evidence="5 8" id="KW-0238">DNA-binding</keyword>
<reference evidence="12 13" key="1">
    <citation type="submission" date="2020-04" db="EMBL/GenBank/DDBJ databases">
        <authorList>
            <person name="Wallbank WR R."/>
            <person name="Pardo Diaz C."/>
            <person name="Kozak K."/>
            <person name="Martin S."/>
            <person name="Jiggins C."/>
            <person name="Moest M."/>
            <person name="Warren A I."/>
            <person name="Byers J.R.P. K."/>
            <person name="Montejo-Kovacevich G."/>
            <person name="Yen C E."/>
        </authorList>
    </citation>
    <scope>NUCLEOTIDE SEQUENCE [LARGE SCALE GENOMIC DNA]</scope>
</reference>
<accession>A0A8S0ZFP4</accession>
<keyword evidence="6 8" id="KW-0413">Isomerase</keyword>
<evidence type="ECO:0000256" key="1">
    <source>
        <dbReference type="ARBA" id="ARBA00000213"/>
    </source>
</evidence>
<feature type="region of interest" description="Disordered" evidence="9">
    <location>
        <begin position="376"/>
        <end position="396"/>
    </location>
</feature>
<dbReference type="PROSITE" id="PS00396">
    <property type="entry name" value="TOPO_IA_1"/>
    <property type="match status" value="1"/>
</dbReference>
<evidence type="ECO:0000313" key="12">
    <source>
        <dbReference type="EMBL" id="CAB3232034.1"/>
    </source>
</evidence>
<dbReference type="GO" id="GO:0003917">
    <property type="term" value="F:DNA topoisomerase type I (single strand cut, ATP-independent) activity"/>
    <property type="evidence" value="ECO:0007669"/>
    <property type="project" value="UniProtKB-EC"/>
</dbReference>
<dbReference type="Gene3D" id="1.10.460.10">
    <property type="entry name" value="Topoisomerase I, domain 2"/>
    <property type="match status" value="1"/>
</dbReference>
<dbReference type="OrthoDB" id="430051at2759"/>
<dbReference type="SUPFAM" id="SSF56712">
    <property type="entry name" value="Prokaryotic type I DNA topoisomerase"/>
    <property type="match status" value="1"/>
</dbReference>
<dbReference type="Pfam" id="PF23546">
    <property type="entry name" value="Zn_ribbon_TOP3B"/>
    <property type="match status" value="1"/>
</dbReference>
<name>A0A8S0ZFP4_ARCPL</name>
<proteinExistence type="inferred from homology"/>
<dbReference type="Gene3D" id="3.40.50.140">
    <property type="match status" value="1"/>
</dbReference>
<dbReference type="PROSITE" id="PS50880">
    <property type="entry name" value="TOPRIM"/>
    <property type="match status" value="1"/>
</dbReference>
<dbReference type="GO" id="GO:0006310">
    <property type="term" value="P:DNA recombination"/>
    <property type="evidence" value="ECO:0007669"/>
    <property type="project" value="TreeGrafter"/>
</dbReference>
<dbReference type="InterPro" id="IPR034144">
    <property type="entry name" value="TOPRIM_TopoIII"/>
</dbReference>
<evidence type="ECO:0000256" key="8">
    <source>
        <dbReference type="RuleBase" id="RU362092"/>
    </source>
</evidence>
<dbReference type="EC" id="5.6.2.1" evidence="3 8"/>
<dbReference type="InterPro" id="IPR056452">
    <property type="entry name" value="Zn_ribbon_TOP3B"/>
</dbReference>
<evidence type="ECO:0000256" key="4">
    <source>
        <dbReference type="ARBA" id="ARBA00023029"/>
    </source>
</evidence>
<dbReference type="InterPro" id="IPR023405">
    <property type="entry name" value="Topo_IA_core_domain"/>
</dbReference>
<feature type="region of interest" description="Disordered" evidence="9">
    <location>
        <begin position="1059"/>
        <end position="1083"/>
    </location>
</feature>
<dbReference type="SMART" id="SM00493">
    <property type="entry name" value="TOPRIM"/>
    <property type="match status" value="1"/>
</dbReference>
<evidence type="ECO:0000259" key="10">
    <source>
        <dbReference type="PROSITE" id="PS50880"/>
    </source>
</evidence>
<dbReference type="PRINTS" id="PR00417">
    <property type="entry name" value="PRTPISMRASEI"/>
</dbReference>
<dbReference type="CDD" id="cd03362">
    <property type="entry name" value="TOPRIM_TopoIA_TopoIII"/>
    <property type="match status" value="1"/>
</dbReference>
<protein>
    <recommendedName>
        <fullName evidence="3 8">DNA topoisomerase</fullName>
        <ecNumber evidence="3 8">5.6.2.1</ecNumber>
    </recommendedName>
</protein>
<dbReference type="InterPro" id="IPR006171">
    <property type="entry name" value="TOPRIM_dom"/>
</dbReference>
<dbReference type="InterPro" id="IPR003602">
    <property type="entry name" value="Topo_IA_DNA-bd_dom"/>
</dbReference>
<comment type="similarity">
    <text evidence="2 8">Belongs to the type IA topoisomerase family.</text>
</comment>
<evidence type="ECO:0000313" key="13">
    <source>
        <dbReference type="Proteomes" id="UP000494106"/>
    </source>
</evidence>
<dbReference type="Proteomes" id="UP000494106">
    <property type="component" value="Unassembled WGS sequence"/>
</dbReference>
<dbReference type="Gene3D" id="2.70.20.10">
    <property type="entry name" value="Topoisomerase I, domain 3"/>
    <property type="match status" value="1"/>
</dbReference>
<dbReference type="Gene3D" id="1.10.290.10">
    <property type="entry name" value="Topoisomerase I, domain 4"/>
    <property type="match status" value="1"/>
</dbReference>
<dbReference type="AlphaFoldDB" id="A0A8S0ZFP4"/>
<evidence type="ECO:0000256" key="5">
    <source>
        <dbReference type="ARBA" id="ARBA00023125"/>
    </source>
</evidence>
<dbReference type="GO" id="GO:0006265">
    <property type="term" value="P:DNA topological change"/>
    <property type="evidence" value="ECO:0007669"/>
    <property type="project" value="InterPro"/>
</dbReference>
<evidence type="ECO:0000256" key="2">
    <source>
        <dbReference type="ARBA" id="ARBA00009446"/>
    </source>
</evidence>
<dbReference type="SMART" id="SM00437">
    <property type="entry name" value="TOP1Ac"/>
    <property type="match status" value="1"/>
</dbReference>
<organism evidence="12 13">
    <name type="scientific">Arctia plantaginis</name>
    <name type="common">Wood tiger moth</name>
    <name type="synonym">Phalaena plantaginis</name>
    <dbReference type="NCBI Taxonomy" id="874455"/>
    <lineage>
        <taxon>Eukaryota</taxon>
        <taxon>Metazoa</taxon>
        <taxon>Ecdysozoa</taxon>
        <taxon>Arthropoda</taxon>
        <taxon>Hexapoda</taxon>
        <taxon>Insecta</taxon>
        <taxon>Pterygota</taxon>
        <taxon>Neoptera</taxon>
        <taxon>Endopterygota</taxon>
        <taxon>Lepidoptera</taxon>
        <taxon>Glossata</taxon>
        <taxon>Ditrysia</taxon>
        <taxon>Noctuoidea</taxon>
        <taxon>Erebidae</taxon>
        <taxon>Arctiinae</taxon>
        <taxon>Arctia</taxon>
    </lineage>
</organism>
<evidence type="ECO:0000256" key="6">
    <source>
        <dbReference type="ARBA" id="ARBA00023235"/>
    </source>
</evidence>
<dbReference type="CDD" id="cd00186">
    <property type="entry name" value="TOP1Ac"/>
    <property type="match status" value="1"/>
</dbReference>
<comment type="function">
    <text evidence="8">Introduces a single-strand break via transesterification at a target site in duplex DNA. Releases the supercoiling and torsional tension of DNA introduced during the DNA replication and transcription by transiently cleaving and rejoining one strand of the DNA duplex. The scissile phosphodiester is attacked by the catalytic tyrosine of the enzyme, resulting in the formation of a DNA-(5'-phosphotyrosyl)-enzyme intermediate and the expulsion of a 3'-OH DNA strand.</text>
</comment>
<dbReference type="EMBL" id="CADEBC010000476">
    <property type="protein sequence ID" value="CAB3232034.1"/>
    <property type="molecule type" value="Genomic_DNA"/>
</dbReference>
<dbReference type="InterPro" id="IPR013826">
    <property type="entry name" value="Topo_IA_cen_sub3"/>
</dbReference>